<organism evidence="2 3">
    <name type="scientific">Micromonospora sonneratiae</name>
    <dbReference type="NCBI Taxonomy" id="1184706"/>
    <lineage>
        <taxon>Bacteria</taxon>
        <taxon>Bacillati</taxon>
        <taxon>Actinomycetota</taxon>
        <taxon>Actinomycetes</taxon>
        <taxon>Micromonosporales</taxon>
        <taxon>Micromonosporaceae</taxon>
        <taxon>Micromonospora</taxon>
    </lineage>
</organism>
<dbReference type="Proteomes" id="UP001597260">
    <property type="component" value="Unassembled WGS sequence"/>
</dbReference>
<dbReference type="EMBL" id="JBHTMP010000005">
    <property type="protein sequence ID" value="MFD1320417.1"/>
    <property type="molecule type" value="Genomic_DNA"/>
</dbReference>
<dbReference type="RefSeq" id="WP_377567390.1">
    <property type="nucleotide sequence ID" value="NZ_JBHTMP010000005.1"/>
</dbReference>
<protein>
    <submittedName>
        <fullName evidence="2">Nucleotidyl transferase AbiEii/AbiGii toxin family protein</fullName>
    </submittedName>
</protein>
<keyword evidence="3" id="KW-1185">Reference proteome</keyword>
<name>A0ABW3Y9Y3_9ACTN</name>
<evidence type="ECO:0000313" key="3">
    <source>
        <dbReference type="Proteomes" id="UP001597260"/>
    </source>
</evidence>
<proteinExistence type="predicted"/>
<feature type="compositionally biased region" description="Basic and acidic residues" evidence="1">
    <location>
        <begin position="214"/>
        <end position="223"/>
    </location>
</feature>
<dbReference type="InterPro" id="IPR014942">
    <property type="entry name" value="AbiEii"/>
</dbReference>
<keyword evidence="2" id="KW-0808">Transferase</keyword>
<comment type="caution">
    <text evidence="2">The sequence shown here is derived from an EMBL/GenBank/DDBJ whole genome shotgun (WGS) entry which is preliminary data.</text>
</comment>
<dbReference type="GO" id="GO:0016740">
    <property type="term" value="F:transferase activity"/>
    <property type="evidence" value="ECO:0007669"/>
    <property type="project" value="UniProtKB-KW"/>
</dbReference>
<evidence type="ECO:0000313" key="2">
    <source>
        <dbReference type="EMBL" id="MFD1320417.1"/>
    </source>
</evidence>
<dbReference type="Pfam" id="PF08843">
    <property type="entry name" value="AbiEii"/>
    <property type="match status" value="1"/>
</dbReference>
<sequence length="510" mass="57271">MKNFAGDFETHLTVRLDGGTGDDGSLRDWAQRNGVKYLRIVLDRGETPDQPMLTSRGRGTLAEQRDAARDLADRLRRDGYDVTRVKIEAAPWNEDVPQTDRAAEELPAGCYFEHHVKLVLTDEDAVASVRTLVESHDARVSRNARRALDGDRHERFVTQRCWNVGLPTARQRLDDLLAALTAGGFPTVEVEQEFVVYDDNLAVDAGWITGPERASVDQPERASVDQPSPLSVDRRIRPGEPEFTDPAQADRWRTLRRTALDHVLALVATSPLRENLVLRGSMLLPAWTGEQAREPGDLDWVLVDRMTDPDRLHADLLDLIRQRPTVTDGVLLDVDGATREEDWETIGYESTSVLRVCVPWRADGVPPGSVQLDIALDVELPEPPVETVVPRGDGGEPASVRAASRELSLAWKILWLAVGEYTEGFVYEKDLYDAVLLAEDSRTKLSPVLLDEVLDPWLESETVPDEINELDVDWEDFQKDYPWVGGTAEEWLTRLSRALTRMFDTADKQD</sequence>
<evidence type="ECO:0000256" key="1">
    <source>
        <dbReference type="SAM" id="MobiDB-lite"/>
    </source>
</evidence>
<feature type="region of interest" description="Disordered" evidence="1">
    <location>
        <begin position="212"/>
        <end position="245"/>
    </location>
</feature>
<gene>
    <name evidence="2" type="ORF">ACFQ4H_04850</name>
</gene>
<accession>A0ABW3Y9Y3</accession>
<reference evidence="3" key="1">
    <citation type="journal article" date="2019" name="Int. J. Syst. Evol. Microbiol.">
        <title>The Global Catalogue of Microorganisms (GCM) 10K type strain sequencing project: providing services to taxonomists for standard genome sequencing and annotation.</title>
        <authorList>
            <consortium name="The Broad Institute Genomics Platform"/>
            <consortium name="The Broad Institute Genome Sequencing Center for Infectious Disease"/>
            <person name="Wu L."/>
            <person name="Ma J."/>
        </authorList>
    </citation>
    <scope>NUCLEOTIDE SEQUENCE [LARGE SCALE GENOMIC DNA]</scope>
    <source>
        <strain evidence="3">JCM 31037</strain>
    </source>
</reference>